<evidence type="ECO:0000313" key="2">
    <source>
        <dbReference type="EMBL" id="OLF18506.1"/>
    </source>
</evidence>
<dbReference type="Gene3D" id="3.40.50.1820">
    <property type="entry name" value="alpha/beta hydrolase"/>
    <property type="match status" value="1"/>
</dbReference>
<dbReference type="InterPro" id="IPR022742">
    <property type="entry name" value="Hydrolase_4"/>
</dbReference>
<accession>A0A1Q8CVY2</accession>
<keyword evidence="3" id="KW-1185">Reference proteome</keyword>
<gene>
    <name evidence="2" type="ORF">BU204_06005</name>
</gene>
<dbReference type="InterPro" id="IPR029058">
    <property type="entry name" value="AB_hydrolase_fold"/>
</dbReference>
<dbReference type="InterPro" id="IPR051044">
    <property type="entry name" value="MAG_DAG_Lipase"/>
</dbReference>
<dbReference type="Pfam" id="PF12146">
    <property type="entry name" value="Hydrolase_4"/>
    <property type="match status" value="1"/>
</dbReference>
<dbReference type="SUPFAM" id="SSF53474">
    <property type="entry name" value="alpha/beta-Hydrolases"/>
    <property type="match status" value="1"/>
</dbReference>
<organism evidence="2 3">
    <name type="scientific">Actinophytocola xanthii</name>
    <dbReference type="NCBI Taxonomy" id="1912961"/>
    <lineage>
        <taxon>Bacteria</taxon>
        <taxon>Bacillati</taxon>
        <taxon>Actinomycetota</taxon>
        <taxon>Actinomycetes</taxon>
        <taxon>Pseudonocardiales</taxon>
        <taxon>Pseudonocardiaceae</taxon>
    </lineage>
</organism>
<proteinExistence type="predicted"/>
<evidence type="ECO:0000259" key="1">
    <source>
        <dbReference type="Pfam" id="PF12146"/>
    </source>
</evidence>
<dbReference type="PANTHER" id="PTHR11614">
    <property type="entry name" value="PHOSPHOLIPASE-RELATED"/>
    <property type="match status" value="1"/>
</dbReference>
<evidence type="ECO:0000313" key="3">
    <source>
        <dbReference type="Proteomes" id="UP000185596"/>
    </source>
</evidence>
<sequence>MPVPDRTAAHPAGPVRADLVRDGVALAMHTWDDGRADLAGLFYVHGLQSHAGWLFETGPALLDRGVRLVALDRRGSGRSGGPRGHLPDSRTVLDDYAAALSGLADAGPLALLGQSFGASLVAALVATRRVPATTPVVLCAPALGQQRARLDEPSRERVRRSRGREYSAVALEDEQYTTLPGYLRMMANDALMVRSVTTSFRAAMVEVEDRYLGEGPDPWERHPVHVALPERDSIVDLTASLAVLDTLAPHAEVRSFPAPSHYLEFTEARESYWDWLAEVVLAGARC</sequence>
<dbReference type="EMBL" id="MSIE01000007">
    <property type="protein sequence ID" value="OLF18506.1"/>
    <property type="molecule type" value="Genomic_DNA"/>
</dbReference>
<protein>
    <recommendedName>
        <fullName evidence="1">Serine aminopeptidase S33 domain-containing protein</fullName>
    </recommendedName>
</protein>
<dbReference type="AlphaFoldDB" id="A0A1Q8CVY2"/>
<reference evidence="2 3" key="1">
    <citation type="submission" date="2016-12" db="EMBL/GenBank/DDBJ databases">
        <title>The draft genome sequence of Actinophytocola sp. 11-183.</title>
        <authorList>
            <person name="Wang W."/>
            <person name="Yuan L."/>
        </authorList>
    </citation>
    <scope>NUCLEOTIDE SEQUENCE [LARGE SCALE GENOMIC DNA]</scope>
    <source>
        <strain evidence="2 3">11-183</strain>
    </source>
</reference>
<name>A0A1Q8CVY2_9PSEU</name>
<comment type="caution">
    <text evidence="2">The sequence shown here is derived from an EMBL/GenBank/DDBJ whole genome shotgun (WGS) entry which is preliminary data.</text>
</comment>
<dbReference type="Proteomes" id="UP000185596">
    <property type="component" value="Unassembled WGS sequence"/>
</dbReference>
<dbReference type="STRING" id="1912961.BU204_06005"/>
<feature type="domain" description="Serine aminopeptidase S33" evidence="1">
    <location>
        <begin position="41"/>
        <end position="262"/>
    </location>
</feature>